<accession>A0ABV5SEX6</accession>
<dbReference type="SUPFAM" id="SSF56219">
    <property type="entry name" value="DNase I-like"/>
    <property type="match status" value="1"/>
</dbReference>
<organism evidence="3 4">
    <name type="scientific">Nonomuraea helvata</name>
    <dbReference type="NCBI Taxonomy" id="37484"/>
    <lineage>
        <taxon>Bacteria</taxon>
        <taxon>Bacillati</taxon>
        <taxon>Actinomycetota</taxon>
        <taxon>Actinomycetes</taxon>
        <taxon>Streptosporangiales</taxon>
        <taxon>Streptosporangiaceae</taxon>
        <taxon>Nonomuraea</taxon>
    </lineage>
</organism>
<proteinExistence type="predicted"/>
<evidence type="ECO:0000256" key="1">
    <source>
        <dbReference type="SAM" id="SignalP"/>
    </source>
</evidence>
<feature type="signal peptide" evidence="1">
    <location>
        <begin position="1"/>
        <end position="19"/>
    </location>
</feature>
<dbReference type="Proteomes" id="UP001589532">
    <property type="component" value="Unassembled WGS sequence"/>
</dbReference>
<dbReference type="RefSeq" id="WP_344988135.1">
    <property type="nucleotide sequence ID" value="NZ_BAAAXV010000002.1"/>
</dbReference>
<dbReference type="Gene3D" id="3.60.10.10">
    <property type="entry name" value="Endonuclease/exonuclease/phosphatase"/>
    <property type="match status" value="1"/>
</dbReference>
<feature type="domain" description="Endonuclease/exonuclease/phosphatase" evidence="2">
    <location>
        <begin position="47"/>
        <end position="277"/>
    </location>
</feature>
<reference evidence="3 4" key="1">
    <citation type="submission" date="2024-09" db="EMBL/GenBank/DDBJ databases">
        <authorList>
            <person name="Sun Q."/>
            <person name="Mori K."/>
        </authorList>
    </citation>
    <scope>NUCLEOTIDE SEQUENCE [LARGE SCALE GENOMIC DNA]</scope>
    <source>
        <strain evidence="3 4">JCM 3143</strain>
    </source>
</reference>
<keyword evidence="3" id="KW-0378">Hydrolase</keyword>
<evidence type="ECO:0000313" key="4">
    <source>
        <dbReference type="Proteomes" id="UP001589532"/>
    </source>
</evidence>
<evidence type="ECO:0000259" key="2">
    <source>
        <dbReference type="Pfam" id="PF03372"/>
    </source>
</evidence>
<feature type="chain" id="PRO_5047380468" evidence="1">
    <location>
        <begin position="20"/>
        <end position="391"/>
    </location>
</feature>
<sequence>MKLSLRTALTAAAVVLAMAAGTAGERPQTVAFVPAAATATSLKILDWNIQGGTGTDGRYDFGRIIDVIAAENPDIVTLQELHDNSSVGGDNQWQLLVNRFPAYKAHFAKGDTNAFGGVAGNLILSKYDIIEKLTYQLPQYPADSAAVLRSLGGVKINVNGTDVRIYTTHLSPGLGAEATERRNRQARAAIDKVSNASLMPTPMLLTGDLNVRPDNEIRPWFAQAGWYDAWTQVNANIGADVITHPGDGDDARIDYVYATPGFDVSAAHTVATIASDHYPVVANVTTRATAATKAKAVLAGAASQEGWADLAVYADSSSKLRVCDNEADGWGVRAYVRARSGGSVVVIGNDGAYADRCGTFTTGSGTVSSPTVRVCLYKGGEEKDCRETTVT</sequence>
<dbReference type="GO" id="GO:0004519">
    <property type="term" value="F:endonuclease activity"/>
    <property type="evidence" value="ECO:0007669"/>
    <property type="project" value="UniProtKB-KW"/>
</dbReference>
<dbReference type="PANTHER" id="PTHR14859:SF1">
    <property type="entry name" value="PGAP2-INTERACTING PROTEIN"/>
    <property type="match status" value="1"/>
</dbReference>
<keyword evidence="3" id="KW-0540">Nuclease</keyword>
<dbReference type="EMBL" id="JBHMBW010000094">
    <property type="protein sequence ID" value="MFB9630247.1"/>
    <property type="molecule type" value="Genomic_DNA"/>
</dbReference>
<dbReference type="InterPro" id="IPR051916">
    <property type="entry name" value="GPI-anchor_lipid_remodeler"/>
</dbReference>
<dbReference type="PANTHER" id="PTHR14859">
    <property type="entry name" value="CALCOFLUOR WHITE HYPERSENSITIVE PROTEIN PRECURSOR"/>
    <property type="match status" value="1"/>
</dbReference>
<evidence type="ECO:0000313" key="3">
    <source>
        <dbReference type="EMBL" id="MFB9630247.1"/>
    </source>
</evidence>
<protein>
    <submittedName>
        <fullName evidence="3">Endonuclease/exonuclease/phosphatase family protein</fullName>
    </submittedName>
</protein>
<dbReference type="Pfam" id="PF22447">
    <property type="entry name" value="EEP_ig-like"/>
    <property type="match status" value="1"/>
</dbReference>
<dbReference type="InterPro" id="IPR036691">
    <property type="entry name" value="Endo/exonu/phosph_ase_sf"/>
</dbReference>
<name>A0ABV5SEX6_9ACTN</name>
<keyword evidence="3" id="KW-0255">Endonuclease</keyword>
<dbReference type="InterPro" id="IPR005135">
    <property type="entry name" value="Endo/exonuclease/phosphatase"/>
</dbReference>
<keyword evidence="1" id="KW-0732">Signal</keyword>
<gene>
    <name evidence="3" type="ORF">ACFFSA_44850</name>
</gene>
<keyword evidence="4" id="KW-1185">Reference proteome</keyword>
<comment type="caution">
    <text evidence="3">The sequence shown here is derived from an EMBL/GenBank/DDBJ whole genome shotgun (WGS) entry which is preliminary data.</text>
</comment>
<dbReference type="Pfam" id="PF03372">
    <property type="entry name" value="Exo_endo_phos"/>
    <property type="match status" value="1"/>
</dbReference>